<dbReference type="Pfam" id="PF19927">
    <property type="entry name" value="DUF6390"/>
    <property type="match status" value="1"/>
</dbReference>
<comment type="caution">
    <text evidence="2">The sequence shown here is derived from an EMBL/GenBank/DDBJ whole genome shotgun (WGS) entry which is preliminary data.</text>
</comment>
<dbReference type="InterPro" id="IPR045660">
    <property type="entry name" value="DUF6390"/>
</dbReference>
<gene>
    <name evidence="2" type="ORF">NCI01_20800</name>
</gene>
<name>A0ABT1L2J4_9ACTN</name>
<dbReference type="EMBL" id="JANARS010000013">
    <property type="protein sequence ID" value="MCP3424247.1"/>
    <property type="molecule type" value="Genomic_DNA"/>
</dbReference>
<accession>A0ABT1L2J4</accession>
<dbReference type="Proteomes" id="UP001204524">
    <property type="component" value="Unassembled WGS sequence"/>
</dbReference>
<organism evidence="2 3">
    <name type="scientific">Nocardioides pinisoli</name>
    <dbReference type="NCBI Taxonomy" id="2950279"/>
    <lineage>
        <taxon>Bacteria</taxon>
        <taxon>Bacillati</taxon>
        <taxon>Actinomycetota</taxon>
        <taxon>Actinomycetes</taxon>
        <taxon>Propionibacteriales</taxon>
        <taxon>Nocardioidaceae</taxon>
        <taxon>Nocardioides</taxon>
    </lineage>
</organism>
<sequence>MSDVLVVGAGRPGRRRPCRPTCTAPSYASSSGDRRGARVESQGGAPAHPRSSEAARRHRRAARSGRPRPRAFQGAWPYLEPIAAANGVRDSRHDRVVEAYGVGKTSWTAWGSACSAPRSRTRPATRRTDVGAPGRPVPLGALPHHSFHVLDVHPWLGLLRGLGDATEEEVLAAVDATRLPAPARLLS</sequence>
<reference evidence="2 3" key="1">
    <citation type="submission" date="2022-06" db="EMBL/GenBank/DDBJ databases">
        <authorList>
            <person name="So Y."/>
        </authorList>
    </citation>
    <scope>NUCLEOTIDE SEQUENCE [LARGE SCALE GENOMIC DNA]</scope>
    <source>
        <strain evidence="2 3">STR3</strain>
    </source>
</reference>
<evidence type="ECO:0000256" key="1">
    <source>
        <dbReference type="SAM" id="MobiDB-lite"/>
    </source>
</evidence>
<evidence type="ECO:0000313" key="2">
    <source>
        <dbReference type="EMBL" id="MCP3424247.1"/>
    </source>
</evidence>
<keyword evidence="3" id="KW-1185">Reference proteome</keyword>
<dbReference type="RefSeq" id="WP_254183404.1">
    <property type="nucleotide sequence ID" value="NZ_JANARS010000013.1"/>
</dbReference>
<feature type="region of interest" description="Disordered" evidence="1">
    <location>
        <begin position="114"/>
        <end position="133"/>
    </location>
</feature>
<protein>
    <submittedName>
        <fullName evidence="2">DUF6390 family protein</fullName>
    </submittedName>
</protein>
<feature type="compositionally biased region" description="Basic residues" evidence="1">
    <location>
        <begin position="56"/>
        <end position="69"/>
    </location>
</feature>
<feature type="region of interest" description="Disordered" evidence="1">
    <location>
        <begin position="1"/>
        <end position="72"/>
    </location>
</feature>
<evidence type="ECO:0000313" key="3">
    <source>
        <dbReference type="Proteomes" id="UP001204524"/>
    </source>
</evidence>
<proteinExistence type="predicted"/>